<gene>
    <name evidence="8" type="ORF">C7212DRAFT_226827</name>
</gene>
<keyword evidence="3" id="KW-0804">Transcription</keyword>
<dbReference type="InterPro" id="IPR040454">
    <property type="entry name" value="TF_IIIC_Tfc1/Sfc1"/>
</dbReference>
<evidence type="ECO:0000313" key="8">
    <source>
        <dbReference type="EMBL" id="PWW72505.1"/>
    </source>
</evidence>
<feature type="domain" description="Transcription factor IIIC subunit 5 HTH" evidence="6">
    <location>
        <begin position="195"/>
        <end position="344"/>
    </location>
</feature>
<name>A0A317SDV5_9PEZI</name>
<dbReference type="OrthoDB" id="5598268at2759"/>
<keyword evidence="9" id="KW-1185">Reference proteome</keyword>
<dbReference type="STRING" id="42249.A0A317SDV5"/>
<dbReference type="Proteomes" id="UP000246991">
    <property type="component" value="Unassembled WGS sequence"/>
</dbReference>
<evidence type="ECO:0000256" key="1">
    <source>
        <dbReference type="ARBA" id="ARBA00004123"/>
    </source>
</evidence>
<proteinExistence type="predicted"/>
<dbReference type="Gene3D" id="3.30.200.160">
    <property type="entry name" value="TFIIIC, subcomplex tauA, subunit Sfc1, barrel domain"/>
    <property type="match status" value="1"/>
</dbReference>
<dbReference type="GO" id="GO:0000127">
    <property type="term" value="C:transcription factor TFIIIC complex"/>
    <property type="evidence" value="ECO:0007669"/>
    <property type="project" value="InterPro"/>
</dbReference>
<evidence type="ECO:0000313" key="9">
    <source>
        <dbReference type="Proteomes" id="UP000246991"/>
    </source>
</evidence>
<dbReference type="Pfam" id="PF17682">
    <property type="entry name" value="Tau95_N"/>
    <property type="match status" value="1"/>
</dbReference>
<dbReference type="Pfam" id="PF09734">
    <property type="entry name" value="Tau95"/>
    <property type="match status" value="1"/>
</dbReference>
<reference evidence="8 9" key="1">
    <citation type="submission" date="2018-03" db="EMBL/GenBank/DDBJ databases">
        <title>Genomes of Pezizomycetes fungi and the evolution of truffles.</title>
        <authorList>
            <person name="Murat C."/>
            <person name="Payen T."/>
            <person name="Noel B."/>
            <person name="Kuo A."/>
            <person name="Martin F.M."/>
        </authorList>
    </citation>
    <scope>NUCLEOTIDE SEQUENCE [LARGE SCALE GENOMIC DNA]</scope>
    <source>
        <strain evidence="8">091103-1</strain>
    </source>
</reference>
<evidence type="ECO:0000256" key="3">
    <source>
        <dbReference type="ARBA" id="ARBA00023163"/>
    </source>
</evidence>
<dbReference type="InterPro" id="IPR019136">
    <property type="entry name" value="TF_IIIC_su-5_HTH"/>
</dbReference>
<dbReference type="GO" id="GO:0006384">
    <property type="term" value="P:transcription initiation at RNA polymerase III promoter"/>
    <property type="evidence" value="ECO:0007669"/>
    <property type="project" value="InterPro"/>
</dbReference>
<sequence>MPHAPKLSSQLQPPPQASTMPHHSRNVYAPWHTVPPRKIISIEHPAIIRNVDKAIETLGGARALKKLSETNASSGLDLRFRPEDIMQPPIQSKIVETNNILLKIRIPKRKRAPGEGPDERSVLDKLRDAGGEYTIETVGTIARTVRFRDMANYQFNTADMEIVQRVRAELGGLEYEKIKNFDIPTSRGLSDLHPILPPPLFSNTTMQHNYHYRQNPAIKRTLVAGKPALLNLQAAPKTLTPIVHISAPTIPLHPPDSLRAYNLLDRGNKQCVDHLRKLFAQRPIWTRRALFNHFPKNLQSLVRFSMVHVAYMWRAGPWRDTCVVYGLDPRADPQYRVYQAVFFQVDTEKTAKGREKARTGTSHIFDGKNLVRDGRCFQLCDVTDPLLKGMIDGARVRSKCHVLPPFPLTLPQTLHIILYM</sequence>
<dbReference type="PANTHER" id="PTHR13230">
    <property type="entry name" value="GENERAL TRANSCRIPTION FACTOR IIIC, POLYPEPTIDE 5"/>
    <property type="match status" value="1"/>
</dbReference>
<keyword evidence="2" id="KW-0238">DNA-binding</keyword>
<dbReference type="PANTHER" id="PTHR13230:SF5">
    <property type="entry name" value="GENERAL TRANSCRIPTION FACTOR 3C POLYPEPTIDE 5"/>
    <property type="match status" value="1"/>
</dbReference>
<dbReference type="GO" id="GO:0001002">
    <property type="term" value="F:RNA polymerase III type 1 promoter sequence-specific DNA binding"/>
    <property type="evidence" value="ECO:0007669"/>
    <property type="project" value="TreeGrafter"/>
</dbReference>
<feature type="region of interest" description="Disordered" evidence="5">
    <location>
        <begin position="1"/>
        <end position="29"/>
    </location>
</feature>
<evidence type="ECO:0000259" key="6">
    <source>
        <dbReference type="Pfam" id="PF09734"/>
    </source>
</evidence>
<evidence type="ECO:0008006" key="10">
    <source>
        <dbReference type="Google" id="ProtNLM"/>
    </source>
</evidence>
<comment type="caution">
    <text evidence="8">The sequence shown here is derived from an EMBL/GenBank/DDBJ whole genome shotgun (WGS) entry which is preliminary data.</text>
</comment>
<dbReference type="GO" id="GO:0005634">
    <property type="term" value="C:nucleus"/>
    <property type="evidence" value="ECO:0007669"/>
    <property type="project" value="UniProtKB-SubCell"/>
</dbReference>
<dbReference type="InterPro" id="IPR042536">
    <property type="entry name" value="TFIIIC_tauA_Sfc1"/>
</dbReference>
<accession>A0A317SDV5</accession>
<dbReference type="EMBL" id="PYWC01000105">
    <property type="protein sequence ID" value="PWW72505.1"/>
    <property type="molecule type" value="Genomic_DNA"/>
</dbReference>
<evidence type="ECO:0000256" key="2">
    <source>
        <dbReference type="ARBA" id="ARBA00023125"/>
    </source>
</evidence>
<dbReference type="AlphaFoldDB" id="A0A317SDV5"/>
<feature type="domain" description="Transcription factor IIIC subunit Tfc1/Sfc1 triple barrel" evidence="7">
    <location>
        <begin position="40"/>
        <end position="155"/>
    </location>
</feature>
<evidence type="ECO:0000259" key="7">
    <source>
        <dbReference type="Pfam" id="PF17682"/>
    </source>
</evidence>
<dbReference type="GO" id="GO:0001003">
    <property type="term" value="F:RNA polymerase III type 2 promoter sequence-specific DNA binding"/>
    <property type="evidence" value="ECO:0007669"/>
    <property type="project" value="TreeGrafter"/>
</dbReference>
<keyword evidence="4" id="KW-0539">Nucleus</keyword>
<evidence type="ECO:0000256" key="5">
    <source>
        <dbReference type="SAM" id="MobiDB-lite"/>
    </source>
</evidence>
<evidence type="ECO:0000256" key="4">
    <source>
        <dbReference type="ARBA" id="ARBA00023242"/>
    </source>
</evidence>
<comment type="subcellular location">
    <subcellularLocation>
        <location evidence="1">Nucleus</location>
    </subcellularLocation>
</comment>
<organism evidence="8 9">
    <name type="scientific">Tuber magnatum</name>
    <name type="common">white Piedmont truffle</name>
    <dbReference type="NCBI Taxonomy" id="42249"/>
    <lineage>
        <taxon>Eukaryota</taxon>
        <taxon>Fungi</taxon>
        <taxon>Dikarya</taxon>
        <taxon>Ascomycota</taxon>
        <taxon>Pezizomycotina</taxon>
        <taxon>Pezizomycetes</taxon>
        <taxon>Pezizales</taxon>
        <taxon>Tuberaceae</taxon>
        <taxon>Tuber</taxon>
    </lineage>
</organism>
<dbReference type="InterPro" id="IPR041499">
    <property type="entry name" value="Tfc1/Sfc1_N"/>
</dbReference>
<protein>
    <recommendedName>
        <fullName evidence="10">RNA polymerase III transcription factor IIIC subunit-domain-containing protein</fullName>
    </recommendedName>
</protein>